<evidence type="ECO:0000313" key="5">
    <source>
        <dbReference type="Proteomes" id="UP000324222"/>
    </source>
</evidence>
<evidence type="ECO:0000259" key="3">
    <source>
        <dbReference type="Pfam" id="PF15304"/>
    </source>
</evidence>
<sequence length="293" mass="32332">MQKESVIEREIRLAREREEAYRREKGLLNGSAPPRSVAASAAPVSNTSAPTVPKPQTDGRDVQHRLATSRIQLEIQETSQKERELRDAGKILTTSEETVDAKVTRLSDFSDISQPLESPRSQALPSTHRVSASTTPSSTPKRCPSPRSPASPVPNFTPSPALNRNGLSRSLSTNNLSTTSTTRPPKGLMQKFIASRGKMTGSAFTSPPPTLTHTTSLGVRTRPMRVEPKSAIIQRETLAKMKPEFTTTNSSASESVVASSQPPKQYYRRSYCTAEEKIQSELKEMQMREEELR</sequence>
<accession>A0A5B7GVF5</accession>
<feature type="region of interest" description="Disordered" evidence="2">
    <location>
        <begin position="24"/>
        <end position="216"/>
    </location>
</feature>
<dbReference type="PANTHER" id="PTHR18839:SF0">
    <property type="entry name" value="MITOTIC INTERACTOR AND SUBSTRATE OF PLK1 ISOFORM X1-RELATED"/>
    <property type="match status" value="1"/>
</dbReference>
<feature type="compositionally biased region" description="Basic and acidic residues" evidence="2">
    <location>
        <begin position="79"/>
        <end position="89"/>
    </location>
</feature>
<protein>
    <recommendedName>
        <fullName evidence="3">A-kinase anchor protein 2 C-terminal domain-containing protein</fullName>
    </recommendedName>
</protein>
<feature type="region of interest" description="Disordered" evidence="2">
    <location>
        <begin position="245"/>
        <end position="264"/>
    </location>
</feature>
<dbReference type="AlphaFoldDB" id="A0A5B7GVF5"/>
<dbReference type="InterPro" id="IPR042779">
    <property type="entry name" value="MISP/MISP3-like"/>
</dbReference>
<organism evidence="4 5">
    <name type="scientific">Portunus trituberculatus</name>
    <name type="common">Swimming crab</name>
    <name type="synonym">Neptunus trituberculatus</name>
    <dbReference type="NCBI Taxonomy" id="210409"/>
    <lineage>
        <taxon>Eukaryota</taxon>
        <taxon>Metazoa</taxon>
        <taxon>Ecdysozoa</taxon>
        <taxon>Arthropoda</taxon>
        <taxon>Crustacea</taxon>
        <taxon>Multicrustacea</taxon>
        <taxon>Malacostraca</taxon>
        <taxon>Eumalacostraca</taxon>
        <taxon>Eucarida</taxon>
        <taxon>Decapoda</taxon>
        <taxon>Pleocyemata</taxon>
        <taxon>Brachyura</taxon>
        <taxon>Eubrachyura</taxon>
        <taxon>Portunoidea</taxon>
        <taxon>Portunidae</taxon>
        <taxon>Portuninae</taxon>
        <taxon>Portunus</taxon>
    </lineage>
</organism>
<feature type="compositionally biased region" description="Polar residues" evidence="2">
    <location>
        <begin position="110"/>
        <end position="140"/>
    </location>
</feature>
<feature type="compositionally biased region" description="Polar residues" evidence="2">
    <location>
        <begin position="69"/>
        <end position="78"/>
    </location>
</feature>
<feature type="compositionally biased region" description="Low complexity" evidence="2">
    <location>
        <begin position="31"/>
        <end position="51"/>
    </location>
</feature>
<evidence type="ECO:0000256" key="1">
    <source>
        <dbReference type="ARBA" id="ARBA00023054"/>
    </source>
</evidence>
<name>A0A5B7GVF5_PORTR</name>
<feature type="compositionally biased region" description="Low complexity" evidence="2">
    <location>
        <begin position="250"/>
        <end position="260"/>
    </location>
</feature>
<dbReference type="Pfam" id="PF15304">
    <property type="entry name" value="AKAP2_C"/>
    <property type="match status" value="1"/>
</dbReference>
<dbReference type="EMBL" id="VSRR010021865">
    <property type="protein sequence ID" value="MPC64271.1"/>
    <property type="molecule type" value="Genomic_DNA"/>
</dbReference>
<feature type="domain" description="A-kinase anchor protein 2 C-terminal" evidence="3">
    <location>
        <begin position="56"/>
        <end position="293"/>
    </location>
</feature>
<keyword evidence="5" id="KW-1185">Reference proteome</keyword>
<evidence type="ECO:0000256" key="2">
    <source>
        <dbReference type="SAM" id="MobiDB-lite"/>
    </source>
</evidence>
<dbReference type="InterPro" id="IPR029304">
    <property type="entry name" value="AKAP2_C"/>
</dbReference>
<gene>
    <name evidence="4" type="ORF">E2C01_058383</name>
</gene>
<dbReference type="OrthoDB" id="6512841at2759"/>
<comment type="caution">
    <text evidence="4">The sequence shown here is derived from an EMBL/GenBank/DDBJ whole genome shotgun (WGS) entry which is preliminary data.</text>
</comment>
<evidence type="ECO:0000313" key="4">
    <source>
        <dbReference type="EMBL" id="MPC64271.1"/>
    </source>
</evidence>
<feature type="compositionally biased region" description="Pro residues" evidence="2">
    <location>
        <begin position="146"/>
        <end position="157"/>
    </location>
</feature>
<feature type="compositionally biased region" description="Low complexity" evidence="2">
    <location>
        <begin position="162"/>
        <end position="183"/>
    </location>
</feature>
<keyword evidence="1" id="KW-0175">Coiled coil</keyword>
<dbReference type="Proteomes" id="UP000324222">
    <property type="component" value="Unassembled WGS sequence"/>
</dbReference>
<proteinExistence type="predicted"/>
<dbReference type="PANTHER" id="PTHR18839">
    <property type="entry name" value="MITOTIC INTERACTOR AND SUBSTRATE OF PLK1 MISP FAMILY MEMBER"/>
    <property type="match status" value="1"/>
</dbReference>
<reference evidence="4 5" key="1">
    <citation type="submission" date="2019-05" db="EMBL/GenBank/DDBJ databases">
        <title>Another draft genome of Portunus trituberculatus and its Hox gene families provides insights of decapod evolution.</title>
        <authorList>
            <person name="Jeong J.-H."/>
            <person name="Song I."/>
            <person name="Kim S."/>
            <person name="Choi T."/>
            <person name="Kim D."/>
            <person name="Ryu S."/>
            <person name="Kim W."/>
        </authorList>
    </citation>
    <scope>NUCLEOTIDE SEQUENCE [LARGE SCALE GENOMIC DNA]</scope>
    <source>
        <tissue evidence="4">Muscle</tissue>
    </source>
</reference>